<protein>
    <submittedName>
        <fullName evidence="1">Uncharacterized protein</fullName>
    </submittedName>
</protein>
<organism evidence="1">
    <name type="scientific">Siphoviridae sp. ctnpt50</name>
    <dbReference type="NCBI Taxonomy" id="2827941"/>
    <lineage>
        <taxon>Viruses</taxon>
        <taxon>Duplodnaviria</taxon>
        <taxon>Heunggongvirae</taxon>
        <taxon>Uroviricota</taxon>
        <taxon>Caudoviricetes</taxon>
    </lineage>
</organism>
<name>A0A8S5SE23_9CAUD</name>
<sequence length="77" mass="8905">MDEKSYFVDGSYFVDNRAADRQKFIAQKVVAKITFCGAFEMTVYDYMNWNPPTSEQIKNLKEMLNIDVKLIGGKNDL</sequence>
<evidence type="ECO:0000313" key="1">
    <source>
        <dbReference type="EMBL" id="DAF48946.1"/>
    </source>
</evidence>
<dbReference type="EMBL" id="BK032577">
    <property type="protein sequence ID" value="DAF48946.1"/>
    <property type="molecule type" value="Genomic_DNA"/>
</dbReference>
<proteinExistence type="predicted"/>
<reference evidence="1" key="1">
    <citation type="journal article" date="2021" name="Proc. Natl. Acad. Sci. U.S.A.">
        <title>A Catalog of Tens of Thousands of Viruses from Human Metagenomes Reveals Hidden Associations with Chronic Diseases.</title>
        <authorList>
            <person name="Tisza M.J."/>
            <person name="Buck C.B."/>
        </authorList>
    </citation>
    <scope>NUCLEOTIDE SEQUENCE</scope>
    <source>
        <strain evidence="1">Ctnpt50</strain>
    </source>
</reference>
<accession>A0A8S5SE23</accession>